<keyword evidence="4" id="KW-1185">Reference proteome</keyword>
<dbReference type="STRING" id="27342.A0A0H2RP64"/>
<evidence type="ECO:0000313" key="3">
    <source>
        <dbReference type="EMBL" id="KLO06591.1"/>
    </source>
</evidence>
<evidence type="ECO:0000256" key="1">
    <source>
        <dbReference type="SAM" id="Phobius"/>
    </source>
</evidence>
<evidence type="ECO:0000259" key="2">
    <source>
        <dbReference type="Pfam" id="PF20152"/>
    </source>
</evidence>
<keyword evidence="1" id="KW-1133">Transmembrane helix</keyword>
<dbReference type="InParanoid" id="A0A0H2RP64"/>
<dbReference type="Pfam" id="PF20152">
    <property type="entry name" value="DUF6534"/>
    <property type="match status" value="1"/>
</dbReference>
<reference evidence="3 4" key="1">
    <citation type="submission" date="2015-04" db="EMBL/GenBank/DDBJ databases">
        <title>Complete genome sequence of Schizopora paradoxa KUC8140, a cosmopolitan wood degrader in East Asia.</title>
        <authorList>
            <consortium name="DOE Joint Genome Institute"/>
            <person name="Min B."/>
            <person name="Park H."/>
            <person name="Jang Y."/>
            <person name="Kim J.-J."/>
            <person name="Kim K.H."/>
            <person name="Pangilinan J."/>
            <person name="Lipzen A."/>
            <person name="Riley R."/>
            <person name="Grigoriev I.V."/>
            <person name="Spatafora J.W."/>
            <person name="Choi I.-G."/>
        </authorList>
    </citation>
    <scope>NUCLEOTIDE SEQUENCE [LARGE SCALE GENOMIC DNA]</scope>
    <source>
        <strain evidence="3 4">KUC8140</strain>
    </source>
</reference>
<keyword evidence="1" id="KW-0472">Membrane</keyword>
<feature type="transmembrane region" description="Helical" evidence="1">
    <location>
        <begin position="224"/>
        <end position="245"/>
    </location>
</feature>
<evidence type="ECO:0000313" key="4">
    <source>
        <dbReference type="Proteomes" id="UP000053477"/>
    </source>
</evidence>
<gene>
    <name evidence="3" type="ORF">SCHPADRAFT_685250</name>
</gene>
<feature type="transmembrane region" description="Helical" evidence="1">
    <location>
        <begin position="191"/>
        <end position="218"/>
    </location>
</feature>
<feature type="transmembrane region" description="Helical" evidence="1">
    <location>
        <begin position="156"/>
        <end position="179"/>
    </location>
</feature>
<dbReference type="EMBL" id="KQ086194">
    <property type="protein sequence ID" value="KLO06591.1"/>
    <property type="molecule type" value="Genomic_DNA"/>
</dbReference>
<accession>A0A0H2RP64</accession>
<feature type="transmembrane region" description="Helical" evidence="1">
    <location>
        <begin position="117"/>
        <end position="136"/>
    </location>
</feature>
<protein>
    <recommendedName>
        <fullName evidence="2">DUF6534 domain-containing protein</fullName>
    </recommendedName>
</protein>
<proteinExistence type="predicted"/>
<dbReference type="InterPro" id="IPR045339">
    <property type="entry name" value="DUF6534"/>
</dbReference>
<organism evidence="3 4">
    <name type="scientific">Schizopora paradoxa</name>
    <dbReference type="NCBI Taxonomy" id="27342"/>
    <lineage>
        <taxon>Eukaryota</taxon>
        <taxon>Fungi</taxon>
        <taxon>Dikarya</taxon>
        <taxon>Basidiomycota</taxon>
        <taxon>Agaricomycotina</taxon>
        <taxon>Agaricomycetes</taxon>
        <taxon>Hymenochaetales</taxon>
        <taxon>Schizoporaceae</taxon>
        <taxon>Schizopora</taxon>
    </lineage>
</organism>
<feature type="transmembrane region" description="Helical" evidence="1">
    <location>
        <begin position="6"/>
        <end position="30"/>
    </location>
</feature>
<feature type="domain" description="DUF6534" evidence="2">
    <location>
        <begin position="164"/>
        <end position="248"/>
    </location>
</feature>
<name>A0A0H2RP64_9AGAM</name>
<feature type="transmembrane region" description="Helical" evidence="1">
    <location>
        <begin position="86"/>
        <end position="105"/>
    </location>
</feature>
<dbReference type="PANTHER" id="PTHR40465">
    <property type="entry name" value="CHROMOSOME 1, WHOLE GENOME SHOTGUN SEQUENCE"/>
    <property type="match status" value="1"/>
</dbReference>
<dbReference type="PANTHER" id="PTHR40465:SF1">
    <property type="entry name" value="DUF6534 DOMAIN-CONTAINING PROTEIN"/>
    <property type="match status" value="1"/>
</dbReference>
<keyword evidence="1" id="KW-0812">Transmembrane</keyword>
<dbReference type="OrthoDB" id="2535105at2759"/>
<dbReference type="Proteomes" id="UP000053477">
    <property type="component" value="Unassembled WGS sequence"/>
</dbReference>
<sequence>MTVIDTSAGAIFIALVLTSILFGVTCTQAIHYFQRCRADHMFIILSVAGLLLMDTTLMSLIAYGSYVFVVKAIGDLTVLLLVPRTLAATVIVSLTTVFLVRGFFVYRIWLLSKCSKFILFLNTILLFGSYGSGLYSGSKILGVRLTLELANLSWEIYSILCPGIIADFCIASTMCYYLFRSRNEFSKTNSLVNTLAAYAINTGLLTVIWDLCMIIAYAKASHTLLFVIFFLSISKLYINALLASLNSRPAMRRRAERIGFSSFRLSESNRFRRSKTERRGEPQESELESAVETIDIRLPSAEEFESANSEISLECK</sequence>
<feature type="transmembrane region" description="Helical" evidence="1">
    <location>
        <begin position="42"/>
        <end position="66"/>
    </location>
</feature>
<dbReference type="AlphaFoldDB" id="A0A0H2RP64"/>